<dbReference type="InterPro" id="IPR017853">
    <property type="entry name" value="GH"/>
</dbReference>
<comment type="caution">
    <text evidence="3">The sequence shown here is derived from an EMBL/GenBank/DDBJ whole genome shotgun (WGS) entry which is preliminary data.</text>
</comment>
<dbReference type="STRING" id="1033802.SSPSH_002218"/>
<feature type="domain" description="Glycoside-hydrolase family GH114 TIM-barrel" evidence="2">
    <location>
        <begin position="58"/>
        <end position="291"/>
    </location>
</feature>
<dbReference type="Gene3D" id="3.20.20.70">
    <property type="entry name" value="Aldolase class I"/>
    <property type="match status" value="1"/>
</dbReference>
<dbReference type="Pfam" id="PF03537">
    <property type="entry name" value="Glyco_hydro_114"/>
    <property type="match status" value="1"/>
</dbReference>
<sequence length="950" mass="104702">MSTFRLLFDETCVATNRARVWRCTGVALLAAFLAVFSVNANADVDNQPSVAIYYGNDVPVAMLDQFDWAVVESEHMGEGQLDALEQYGTQAFAYVSLGEAEHWRAGETLPNEAFKARNEGWNSQAADLTRKEWGDYIINKRIRPLWSEGYRAVFLDTLDSYRLFATDDESVKAQQQALVALIKRIRTEFPGVKLLLNRGFEILDQVRSDIVGVAAESLYKSWDVRTQSYRDVKPEDTQYVLDRLREVRNDYGLPAIAIDYVDPADRDTARATARRIADDGIVPWVSNGALNQVGVGSIEPMPRKVLVLYDASESDYGELAYSSAHLNIAMPLEYLGYGAVYKDVDGALPDDTLRGRYAGVVSWFLTGVGAQANYRDWLLKQMRDGVPVALLGDPGIPVTGELSELMGLQAVPSITDQGLAVVDHDDFLGFEGMPEKPAMSGSGYSVVDDKVNVHLKVRDGNGAEFVPVATGDWGGVALSPWAIQQGLADQSRWILDPFKFIKTALALPDMPVADATTENGSRYWMTEVDGDAFNSRASAPGSPFNAQLLLDRILKKYRVPTTVSVITGEIGPDGLYPELTDQVEPIAREIFKLPWVEIGTHTYSHPFEWLGLTEGELTGAGRTAAGYAYNLPLKNYRFDLEREIAGSTRYINDHLAPPGKKVKAVLWSGNALPPEKALAIAERIGIANINGADTHVMSDNPTLTDVMPMLRPLGDHIQVYSPQTNENVYTNNMTGPLWGYRRVIESYKITNEPRRLKPIDIYFHFYSATYPASLKALNQVFSYALSQQTVPVYASTYSRIARNWYDVGVARTLDGGWQITGATQMRTVRLPERLGWPDVRTSRGVVGVRDLTQGRYVALSGEPRVKLNLASGAPSVPYVHRSNGRITQWRHSGGDVTLEMAAEHVPLEIELAGTAGCRVSANGASRRGGGNTVTLRYTGSTSGPVRIDCG</sequence>
<dbReference type="CDD" id="cd10922">
    <property type="entry name" value="CE4_PelA_like_C"/>
    <property type="match status" value="1"/>
</dbReference>
<accession>F7Q4X2</accession>
<reference evidence="3 4" key="2">
    <citation type="journal article" date="2013" name="PLoS ONE">
        <title>INDIGO - INtegrated Data Warehouse of MIcrobial GenOmes with Examples from the Red Sea Extremophiles.</title>
        <authorList>
            <person name="Alam I."/>
            <person name="Antunes A."/>
            <person name="Kamau A.A."/>
            <person name="Ba Alawi W."/>
            <person name="Kalkatawi M."/>
            <person name="Stingl U."/>
            <person name="Bajic V.B."/>
        </authorList>
    </citation>
    <scope>NUCLEOTIDE SEQUENCE [LARGE SCALE GENOMIC DNA]</scope>
    <source>
        <strain evidence="3 4">E1L3A</strain>
    </source>
</reference>
<gene>
    <name evidence="3" type="primary">pelA</name>
    <name evidence="3" type="ORF">SSPSH_002218</name>
</gene>
<dbReference type="GO" id="GO:0005975">
    <property type="term" value="P:carbohydrate metabolic process"/>
    <property type="evidence" value="ECO:0007669"/>
    <property type="project" value="InterPro"/>
</dbReference>
<dbReference type="AlphaFoldDB" id="F7Q4X2"/>
<dbReference type="EMBL" id="AFNV02000014">
    <property type="protein sequence ID" value="ERJ18925.1"/>
    <property type="molecule type" value="Genomic_DNA"/>
</dbReference>
<dbReference type="InterPro" id="IPR013785">
    <property type="entry name" value="Aldolase_TIM"/>
</dbReference>
<dbReference type="Proteomes" id="UP000006242">
    <property type="component" value="Unassembled WGS sequence"/>
</dbReference>
<evidence type="ECO:0000313" key="4">
    <source>
        <dbReference type="Proteomes" id="UP000006242"/>
    </source>
</evidence>
<dbReference type="RefSeq" id="WP_006912569.1">
    <property type="nucleotide sequence ID" value="NZ_AFNV02000014.1"/>
</dbReference>
<dbReference type="InterPro" id="IPR011330">
    <property type="entry name" value="Glyco_hydro/deAcase_b/a-brl"/>
</dbReference>
<dbReference type="InterPro" id="IPR004352">
    <property type="entry name" value="GH114_TIM-barrel"/>
</dbReference>
<dbReference type="InterPro" id="IPR016925">
    <property type="entry name" value="UCP029570"/>
</dbReference>
<dbReference type="eggNOG" id="COG3868">
    <property type="taxonomic scope" value="Bacteria"/>
</dbReference>
<organism evidence="3 4">
    <name type="scientific">Salinisphaera shabanensis E1L3A</name>
    <dbReference type="NCBI Taxonomy" id="1033802"/>
    <lineage>
        <taxon>Bacteria</taxon>
        <taxon>Pseudomonadati</taxon>
        <taxon>Pseudomonadota</taxon>
        <taxon>Gammaproteobacteria</taxon>
        <taxon>Salinisphaerales</taxon>
        <taxon>Salinisphaeraceae</taxon>
        <taxon>Salinisphaera</taxon>
    </lineage>
</organism>
<dbReference type="PIRSF" id="PIRSF029570">
    <property type="entry name" value="UCP029570"/>
    <property type="match status" value="1"/>
</dbReference>
<feature type="signal peptide" evidence="1">
    <location>
        <begin position="1"/>
        <end position="42"/>
    </location>
</feature>
<reference evidence="3 4" key="1">
    <citation type="journal article" date="2011" name="J. Bacteriol.">
        <title>Genome sequence of Salinisphaera shabanensis, a gammaproteobacterium from the harsh, variable environment of the brine-seawater interface of the Shaban Deep in the Red Sea.</title>
        <authorList>
            <person name="Antunes A."/>
            <person name="Alam I."/>
            <person name="Bajic V.B."/>
            <person name="Stingl U."/>
        </authorList>
    </citation>
    <scope>NUCLEOTIDE SEQUENCE [LARGE SCALE GENOMIC DNA]</scope>
    <source>
        <strain evidence="3 4">E1L3A</strain>
    </source>
</reference>
<dbReference type="SUPFAM" id="SSF88713">
    <property type="entry name" value="Glycoside hydrolase/deacetylase"/>
    <property type="match status" value="1"/>
</dbReference>
<protein>
    <submittedName>
        <fullName evidence="3">PelA protein</fullName>
    </submittedName>
</protein>
<dbReference type="SUPFAM" id="SSF51445">
    <property type="entry name" value="(Trans)glycosidases"/>
    <property type="match status" value="1"/>
</dbReference>
<dbReference type="Gene3D" id="3.20.20.370">
    <property type="entry name" value="Glycoside hydrolase/deacetylase"/>
    <property type="match status" value="1"/>
</dbReference>
<keyword evidence="4" id="KW-1185">Reference proteome</keyword>
<evidence type="ECO:0000259" key="2">
    <source>
        <dbReference type="Pfam" id="PF03537"/>
    </source>
</evidence>
<feature type="chain" id="PRO_5003360202" evidence="1">
    <location>
        <begin position="43"/>
        <end position="950"/>
    </location>
</feature>
<keyword evidence="1" id="KW-0732">Signal</keyword>
<evidence type="ECO:0000256" key="1">
    <source>
        <dbReference type="SAM" id="SignalP"/>
    </source>
</evidence>
<name>F7Q4X2_9GAMM</name>
<dbReference type="PANTHER" id="PTHR35882">
    <property type="entry name" value="PELA"/>
    <property type="match status" value="1"/>
</dbReference>
<evidence type="ECO:0000313" key="3">
    <source>
        <dbReference type="EMBL" id="ERJ18925.1"/>
    </source>
</evidence>
<dbReference type="PANTHER" id="PTHR35882:SF2">
    <property type="entry name" value="PELA"/>
    <property type="match status" value="1"/>
</dbReference>
<proteinExistence type="predicted"/>